<gene>
    <name evidence="5" type="ORF">SCNU_02130</name>
</gene>
<dbReference type="AlphaFoldDB" id="F1YE44"/>
<dbReference type="EMBL" id="AEUD01000001">
    <property type="protein sequence ID" value="EGD57134.1"/>
    <property type="molecule type" value="Genomic_DNA"/>
</dbReference>
<dbReference type="InterPro" id="IPR013762">
    <property type="entry name" value="Integrase-like_cat_sf"/>
</dbReference>
<sequence length="399" mass="43853">MAQTTKKKRRRFGQVDALPSGRWRARYKGPDGELHKAPNTFGTEGEADVWLGGVEYLIDRGQWESPAVVAAREAAEAARTSLLLGDYADTWISTRTNKKGKPIAATTAYNYRNLWKAPEPKRPGHRAKPAGKLHVFANTPVAALTPAMVRTWYAEQVGTGSITAAARAYEHLKNVMATAVIDKYADENPCQIRGASRAKTGRKRPLPEDDQLDAILEEMPATLQPLVIIAAYAGLRFGEIVALRAGDITVAYDDEGKVDSVRIRVEEGITYTPDAGRQRGSTKSEAGVRRIAVFGRDAVTLAEFVADMEPDELLFTGQAGKELSHSSFAYHWNRAREAIGRPDLVLHAVRAYHLTEYARAGASLRDLMARGGHSSVSAAMRYQHAAAERDEEIAKRMAR</sequence>
<evidence type="ECO:0000313" key="5">
    <source>
        <dbReference type="EMBL" id="EGD57134.1"/>
    </source>
</evidence>
<dbReference type="PANTHER" id="PTHR30349:SF64">
    <property type="entry name" value="PROPHAGE INTEGRASE INTD-RELATED"/>
    <property type="match status" value="1"/>
</dbReference>
<dbReference type="eggNOG" id="COG0582">
    <property type="taxonomic scope" value="Bacteria"/>
</dbReference>
<protein>
    <submittedName>
        <fullName evidence="5">Integrase</fullName>
    </submittedName>
</protein>
<comment type="caution">
    <text evidence="5">The sequence shown here is derived from an EMBL/GenBank/DDBJ whole genome shotgun (WGS) entry which is preliminary data.</text>
</comment>
<dbReference type="Pfam" id="PF26003">
    <property type="entry name" value="Integrase_N_phage"/>
    <property type="match status" value="1"/>
</dbReference>
<dbReference type="SUPFAM" id="SSF56349">
    <property type="entry name" value="DNA breaking-rejoining enzymes"/>
    <property type="match status" value="1"/>
</dbReference>
<dbReference type="InterPro" id="IPR058717">
    <property type="entry name" value="Phage_L5_Integrase_N"/>
</dbReference>
<keyword evidence="2" id="KW-0238">DNA-binding</keyword>
<dbReference type="InterPro" id="IPR002104">
    <property type="entry name" value="Integrase_catalytic"/>
</dbReference>
<dbReference type="GO" id="GO:0006310">
    <property type="term" value="P:DNA recombination"/>
    <property type="evidence" value="ECO:0007669"/>
    <property type="project" value="UniProtKB-KW"/>
</dbReference>
<dbReference type="STRING" id="644548.SCNU_02130"/>
<feature type="domain" description="Tyr recombinase" evidence="4">
    <location>
        <begin position="201"/>
        <end position="395"/>
    </location>
</feature>
<dbReference type="Gene3D" id="1.10.150.130">
    <property type="match status" value="1"/>
</dbReference>
<comment type="similarity">
    <text evidence="1">Belongs to the 'phage' integrase family.</text>
</comment>
<dbReference type="Gene3D" id="1.10.443.10">
    <property type="entry name" value="Intergrase catalytic core"/>
    <property type="match status" value="1"/>
</dbReference>
<dbReference type="GO" id="GO:0015074">
    <property type="term" value="P:DNA integration"/>
    <property type="evidence" value="ECO:0007669"/>
    <property type="project" value="InterPro"/>
</dbReference>
<dbReference type="PROSITE" id="PS51898">
    <property type="entry name" value="TYR_RECOMBINASE"/>
    <property type="match status" value="1"/>
</dbReference>
<dbReference type="InterPro" id="IPR010998">
    <property type="entry name" value="Integrase_recombinase_N"/>
</dbReference>
<dbReference type="InterPro" id="IPR050090">
    <property type="entry name" value="Tyrosine_recombinase_XerCD"/>
</dbReference>
<dbReference type="Proteomes" id="UP000035065">
    <property type="component" value="Unassembled WGS sequence"/>
</dbReference>
<dbReference type="PANTHER" id="PTHR30349">
    <property type="entry name" value="PHAGE INTEGRASE-RELATED"/>
    <property type="match status" value="1"/>
</dbReference>
<evidence type="ECO:0000256" key="2">
    <source>
        <dbReference type="ARBA" id="ARBA00023125"/>
    </source>
</evidence>
<keyword evidence="3" id="KW-0233">DNA recombination</keyword>
<reference evidence="5 6" key="1">
    <citation type="journal article" date="2011" name="J. Bacteriol.">
        <title>Draft Genome Sequence of Gordonia neofelifaecis NRRL B-59395, a Cholesterol-Degrading Actinomycete.</title>
        <authorList>
            <person name="Ge F."/>
            <person name="Li W."/>
            <person name="Chen G."/>
            <person name="Liu Y."/>
            <person name="Zhang G."/>
            <person name="Yong B."/>
            <person name="Wang Q."/>
            <person name="Wang N."/>
            <person name="Huang Z."/>
            <person name="Li W."/>
            <person name="Wang J."/>
            <person name="Wu C."/>
            <person name="Xie Q."/>
            <person name="Liu G."/>
        </authorList>
    </citation>
    <scope>NUCLEOTIDE SEQUENCE [LARGE SCALE GENOMIC DNA]</scope>
    <source>
        <strain evidence="5 6">NRRL B-59395</strain>
    </source>
</reference>
<dbReference type="InterPro" id="IPR011010">
    <property type="entry name" value="DNA_brk_join_enz"/>
</dbReference>
<accession>F1YE44</accession>
<name>F1YE44_9ACTN</name>
<dbReference type="OrthoDB" id="1822491at2"/>
<dbReference type="Pfam" id="PF00589">
    <property type="entry name" value="Phage_integrase"/>
    <property type="match status" value="1"/>
</dbReference>
<dbReference type="RefSeq" id="WP_009677699.1">
    <property type="nucleotide sequence ID" value="NZ_AEUD01000001.1"/>
</dbReference>
<evidence type="ECO:0000256" key="1">
    <source>
        <dbReference type="ARBA" id="ARBA00008857"/>
    </source>
</evidence>
<keyword evidence="6" id="KW-1185">Reference proteome</keyword>
<evidence type="ECO:0000256" key="3">
    <source>
        <dbReference type="ARBA" id="ARBA00023172"/>
    </source>
</evidence>
<dbReference type="GO" id="GO:0003677">
    <property type="term" value="F:DNA binding"/>
    <property type="evidence" value="ECO:0007669"/>
    <property type="project" value="UniProtKB-KW"/>
</dbReference>
<evidence type="ECO:0000259" key="4">
    <source>
        <dbReference type="PROSITE" id="PS51898"/>
    </source>
</evidence>
<evidence type="ECO:0000313" key="6">
    <source>
        <dbReference type="Proteomes" id="UP000035065"/>
    </source>
</evidence>
<proteinExistence type="inferred from homology"/>
<organism evidence="5 6">
    <name type="scientific">Gordonia neofelifaecis NRRL B-59395</name>
    <dbReference type="NCBI Taxonomy" id="644548"/>
    <lineage>
        <taxon>Bacteria</taxon>
        <taxon>Bacillati</taxon>
        <taxon>Actinomycetota</taxon>
        <taxon>Actinomycetes</taxon>
        <taxon>Mycobacteriales</taxon>
        <taxon>Gordoniaceae</taxon>
        <taxon>Gordonia</taxon>
    </lineage>
</organism>